<comment type="caution">
    <text evidence="2">The sequence shown here is derived from an EMBL/GenBank/DDBJ whole genome shotgun (WGS) entry which is preliminary data.</text>
</comment>
<dbReference type="AlphaFoldDB" id="A0A9D2DW55"/>
<feature type="transmembrane region" description="Helical" evidence="1">
    <location>
        <begin position="12"/>
        <end position="33"/>
    </location>
</feature>
<proteinExistence type="predicted"/>
<dbReference type="PIRSF" id="PIRSF031501">
    <property type="entry name" value="QueT"/>
    <property type="match status" value="1"/>
</dbReference>
<evidence type="ECO:0000256" key="1">
    <source>
        <dbReference type="SAM" id="Phobius"/>
    </source>
</evidence>
<sequence length="207" mass="22542">MFKEIFTTKRICRAGVIAALYVALCYAFMPVAYGGILQIRPAEALCILPLFFPEAVPALYIGCMLANLTSPMLIYDVFIGSLATLIAAMLTAIVGYLMRNKDSVGAHVAKIGIGGFFPVVANAFIIPLVIVFLCGDLSATEILGWGESTVTFAYWANCISLLITEAVWVYALGTPVYLFVLRMRKRGVSVFLDGKKKPTQKTQPKQA</sequence>
<dbReference type="PANTHER" id="PTHR40044:SF1">
    <property type="entry name" value="INTEGRAL MEMBRANE PROTEIN"/>
    <property type="match status" value="1"/>
</dbReference>
<gene>
    <name evidence="2" type="ORF">H9812_01500</name>
</gene>
<keyword evidence="1" id="KW-0472">Membrane</keyword>
<feature type="transmembrane region" description="Helical" evidence="1">
    <location>
        <begin position="77"/>
        <end position="99"/>
    </location>
</feature>
<dbReference type="InterPro" id="IPR010387">
    <property type="entry name" value="QueT"/>
</dbReference>
<reference evidence="2" key="2">
    <citation type="submission" date="2021-04" db="EMBL/GenBank/DDBJ databases">
        <authorList>
            <person name="Gilroy R."/>
        </authorList>
    </citation>
    <scope>NUCLEOTIDE SEQUENCE</scope>
    <source>
        <strain evidence="2">CHK33-5263</strain>
    </source>
</reference>
<dbReference type="EMBL" id="DXBS01000035">
    <property type="protein sequence ID" value="HIZ24140.1"/>
    <property type="molecule type" value="Genomic_DNA"/>
</dbReference>
<accession>A0A9D2DW55</accession>
<organism evidence="2 3">
    <name type="scientific">Candidatus Gallimonas intestinigallinarum</name>
    <dbReference type="NCBI Taxonomy" id="2838604"/>
    <lineage>
        <taxon>Bacteria</taxon>
        <taxon>Bacillati</taxon>
        <taxon>Bacillota</taxon>
        <taxon>Clostridia</taxon>
        <taxon>Candidatus Gallimonas</taxon>
    </lineage>
</organism>
<keyword evidence="1" id="KW-1133">Transmembrane helix</keyword>
<keyword evidence="1" id="KW-0812">Transmembrane</keyword>
<feature type="transmembrane region" description="Helical" evidence="1">
    <location>
        <begin position="111"/>
        <end position="133"/>
    </location>
</feature>
<feature type="transmembrane region" description="Helical" evidence="1">
    <location>
        <begin position="153"/>
        <end position="180"/>
    </location>
</feature>
<dbReference type="PANTHER" id="PTHR40044">
    <property type="entry name" value="INTEGRAL MEMBRANE PROTEIN-RELATED"/>
    <property type="match status" value="1"/>
</dbReference>
<dbReference type="Proteomes" id="UP000824044">
    <property type="component" value="Unassembled WGS sequence"/>
</dbReference>
<evidence type="ECO:0000313" key="2">
    <source>
        <dbReference type="EMBL" id="HIZ24140.1"/>
    </source>
</evidence>
<reference evidence="2" key="1">
    <citation type="journal article" date="2021" name="PeerJ">
        <title>Extensive microbial diversity within the chicken gut microbiome revealed by metagenomics and culture.</title>
        <authorList>
            <person name="Gilroy R."/>
            <person name="Ravi A."/>
            <person name="Getino M."/>
            <person name="Pursley I."/>
            <person name="Horton D.L."/>
            <person name="Alikhan N.F."/>
            <person name="Baker D."/>
            <person name="Gharbi K."/>
            <person name="Hall N."/>
            <person name="Watson M."/>
            <person name="Adriaenssens E.M."/>
            <person name="Foster-Nyarko E."/>
            <person name="Jarju S."/>
            <person name="Secka A."/>
            <person name="Antonio M."/>
            <person name="Oren A."/>
            <person name="Chaudhuri R.R."/>
            <person name="La Ragione R."/>
            <person name="Hildebrand F."/>
            <person name="Pallen M.J."/>
        </authorList>
    </citation>
    <scope>NUCLEOTIDE SEQUENCE</scope>
    <source>
        <strain evidence="2">CHK33-5263</strain>
    </source>
</reference>
<evidence type="ECO:0000313" key="3">
    <source>
        <dbReference type="Proteomes" id="UP000824044"/>
    </source>
</evidence>
<protein>
    <submittedName>
        <fullName evidence="2">QueT transporter family protein</fullName>
    </submittedName>
</protein>
<name>A0A9D2DW55_9FIRM</name>
<dbReference type="Pfam" id="PF06177">
    <property type="entry name" value="QueT"/>
    <property type="match status" value="1"/>
</dbReference>